<sequence>MWRAILKVVPLPLQVASQCQLTVMKMILKMCVRFPLSLVYIDWYSSLMNAPSRMCPVNFTFVLMLLMPLMPEVLLLLPGTPVVALRVLFERSSWACGWAPSCRFVSTAHALGEWVVPIVHHSRCSGSSLEAYTKCLEPTTSYCIAFCGGR</sequence>
<keyword evidence="3" id="KW-1185">Reference proteome</keyword>
<dbReference type="EMBL" id="CAUYUJ010001439">
    <property type="protein sequence ID" value="CAK0795957.1"/>
    <property type="molecule type" value="Genomic_DNA"/>
</dbReference>
<reference evidence="2" key="1">
    <citation type="submission" date="2023-10" db="EMBL/GenBank/DDBJ databases">
        <authorList>
            <person name="Chen Y."/>
            <person name="Shah S."/>
            <person name="Dougan E. K."/>
            <person name="Thang M."/>
            <person name="Chan C."/>
        </authorList>
    </citation>
    <scope>NUCLEOTIDE SEQUENCE [LARGE SCALE GENOMIC DNA]</scope>
</reference>
<evidence type="ECO:0000256" key="1">
    <source>
        <dbReference type="SAM" id="Phobius"/>
    </source>
</evidence>
<accession>A0ABN9PS41</accession>
<name>A0ABN9PS41_9DINO</name>
<organism evidence="2 3">
    <name type="scientific">Prorocentrum cordatum</name>
    <dbReference type="NCBI Taxonomy" id="2364126"/>
    <lineage>
        <taxon>Eukaryota</taxon>
        <taxon>Sar</taxon>
        <taxon>Alveolata</taxon>
        <taxon>Dinophyceae</taxon>
        <taxon>Prorocentrales</taxon>
        <taxon>Prorocentraceae</taxon>
        <taxon>Prorocentrum</taxon>
    </lineage>
</organism>
<keyword evidence="1" id="KW-0812">Transmembrane</keyword>
<proteinExistence type="predicted"/>
<evidence type="ECO:0000313" key="3">
    <source>
        <dbReference type="Proteomes" id="UP001189429"/>
    </source>
</evidence>
<keyword evidence="1" id="KW-0472">Membrane</keyword>
<evidence type="ECO:0008006" key="4">
    <source>
        <dbReference type="Google" id="ProtNLM"/>
    </source>
</evidence>
<protein>
    <recommendedName>
        <fullName evidence="4">Secreted protein</fullName>
    </recommendedName>
</protein>
<dbReference type="Proteomes" id="UP001189429">
    <property type="component" value="Unassembled WGS sequence"/>
</dbReference>
<gene>
    <name evidence="2" type="ORF">PCOR1329_LOCUS5460</name>
</gene>
<comment type="caution">
    <text evidence="2">The sequence shown here is derived from an EMBL/GenBank/DDBJ whole genome shotgun (WGS) entry which is preliminary data.</text>
</comment>
<keyword evidence="1" id="KW-1133">Transmembrane helix</keyword>
<feature type="transmembrane region" description="Helical" evidence="1">
    <location>
        <begin position="61"/>
        <end position="85"/>
    </location>
</feature>
<evidence type="ECO:0000313" key="2">
    <source>
        <dbReference type="EMBL" id="CAK0795957.1"/>
    </source>
</evidence>